<reference evidence="11" key="1">
    <citation type="submission" date="2014-05" db="EMBL/GenBank/DDBJ databases">
        <authorList>
            <person name="Chronopoulou M."/>
        </authorList>
    </citation>
    <scope>NUCLEOTIDE SEQUENCE</scope>
    <source>
        <tissue evidence="11">Whole organism</tissue>
    </source>
</reference>
<dbReference type="FunFam" id="3.30.70.330:FF:000375">
    <property type="entry name" value="RNA binding fox-1 homolog 1"/>
    <property type="match status" value="1"/>
</dbReference>
<keyword evidence="3" id="KW-0963">Cytoplasm</keyword>
<dbReference type="PROSITE" id="PS50102">
    <property type="entry name" value="RRM"/>
    <property type="match status" value="1"/>
</dbReference>
<accession>A0A0K2T5T1</accession>
<feature type="compositionally biased region" description="Low complexity" evidence="9">
    <location>
        <begin position="170"/>
        <end position="207"/>
    </location>
</feature>
<dbReference type="GO" id="GO:0005634">
    <property type="term" value="C:nucleus"/>
    <property type="evidence" value="ECO:0007669"/>
    <property type="project" value="UniProtKB-SubCell"/>
</dbReference>
<dbReference type="CDD" id="cd12407">
    <property type="entry name" value="RRM_FOX1_like"/>
    <property type="match status" value="1"/>
</dbReference>
<sequence length="529" mass="53750">MVQTGMTTPYSAYTTPNANEVHAPPPLKVPADVKMIETGPPQPRNNGASVTNNNGSLPNVNNNGVVNNPPNNPLVSNPPNGTGGGPLLPPSNSNILPVIANNAVPNNNSNNSNNNAVGVVQSNSNITQHQSHQALNGGISSLTQQQSSDSNTSVVSTCGNVGGEIVVNGSSNTQQLSSSSPSVVQSTDTTINTSSSSVSVTSKDNNNLSNTPKRLHVSNIPFRFRDPDLRNMFGKFGVILDVEIIFNERGSKGFGFVTFANCSDADRAREQLHASVVEGRKIEVNNATARVQTKKPAPGAPSIPNAASLRGVVIQRGRRAGYPLAAALSVSQRSAAAAAALANAVAASNSSQTRNVAPGGSNHGSLLVTSASSPSSNAAAVVAAAAAAARNSVVGSSAASHTVNSILTPIAAALHGLPGVYSYDPFMANPLAQVQANGLAAAVDPRLQNLAANGLSAAVRQGFPTAATLPAGISAASLSLQAAVANQAAYANTIPGLARDPTTAALTDPYLTQSIGPMPGYGAALYRSY</sequence>
<evidence type="ECO:0000256" key="7">
    <source>
        <dbReference type="ARBA" id="ARBA00023242"/>
    </source>
</evidence>
<evidence type="ECO:0000256" key="5">
    <source>
        <dbReference type="ARBA" id="ARBA00022884"/>
    </source>
</evidence>
<comment type="subcellular location">
    <subcellularLocation>
        <location evidence="2">Cytoplasm</location>
    </subcellularLocation>
    <subcellularLocation>
        <location evidence="1">Nucleus</location>
    </subcellularLocation>
</comment>
<evidence type="ECO:0000256" key="9">
    <source>
        <dbReference type="SAM" id="MobiDB-lite"/>
    </source>
</evidence>
<keyword evidence="4" id="KW-0507">mRNA processing</keyword>
<dbReference type="InterPro" id="IPR047131">
    <property type="entry name" value="RBFOX1-like"/>
</dbReference>
<feature type="domain" description="RRM" evidence="10">
    <location>
        <begin position="213"/>
        <end position="289"/>
    </location>
</feature>
<keyword evidence="7" id="KW-0539">Nucleus</keyword>
<dbReference type="InterPro" id="IPR000504">
    <property type="entry name" value="RRM_dom"/>
</dbReference>
<dbReference type="GO" id="GO:0008380">
    <property type="term" value="P:RNA splicing"/>
    <property type="evidence" value="ECO:0007669"/>
    <property type="project" value="UniProtKB-KW"/>
</dbReference>
<dbReference type="SUPFAM" id="SSF54928">
    <property type="entry name" value="RNA-binding domain, RBD"/>
    <property type="match status" value="1"/>
</dbReference>
<dbReference type="Pfam" id="PF00076">
    <property type="entry name" value="RRM_1"/>
    <property type="match status" value="1"/>
</dbReference>
<feature type="compositionally biased region" description="Low complexity" evidence="9">
    <location>
        <begin position="52"/>
        <end position="80"/>
    </location>
</feature>
<feature type="region of interest" description="Disordered" evidence="9">
    <location>
        <begin position="1"/>
        <end position="25"/>
    </location>
</feature>
<dbReference type="InterPro" id="IPR035979">
    <property type="entry name" value="RBD_domain_sf"/>
</dbReference>
<keyword evidence="5 8" id="KW-0694">RNA-binding</keyword>
<feature type="compositionally biased region" description="Polar residues" evidence="9">
    <location>
        <begin position="1"/>
        <end position="18"/>
    </location>
</feature>
<proteinExistence type="predicted"/>
<dbReference type="GO" id="GO:0000381">
    <property type="term" value="P:regulation of alternative mRNA splicing, via spliceosome"/>
    <property type="evidence" value="ECO:0007669"/>
    <property type="project" value="InterPro"/>
</dbReference>
<feature type="region of interest" description="Disordered" evidence="9">
    <location>
        <begin position="170"/>
        <end position="212"/>
    </location>
</feature>
<dbReference type="PANTHER" id="PTHR15597">
    <property type="entry name" value="ATAXIN 2-BINDING PROTEIN 1-RELATED"/>
    <property type="match status" value="1"/>
</dbReference>
<dbReference type="OrthoDB" id="5382468at2759"/>
<evidence type="ECO:0000256" key="2">
    <source>
        <dbReference type="ARBA" id="ARBA00004496"/>
    </source>
</evidence>
<organism evidence="11">
    <name type="scientific">Lepeophtheirus salmonis</name>
    <name type="common">Salmon louse</name>
    <name type="synonym">Caligus salmonis</name>
    <dbReference type="NCBI Taxonomy" id="72036"/>
    <lineage>
        <taxon>Eukaryota</taxon>
        <taxon>Metazoa</taxon>
        <taxon>Ecdysozoa</taxon>
        <taxon>Arthropoda</taxon>
        <taxon>Crustacea</taxon>
        <taxon>Multicrustacea</taxon>
        <taxon>Hexanauplia</taxon>
        <taxon>Copepoda</taxon>
        <taxon>Siphonostomatoida</taxon>
        <taxon>Caligidae</taxon>
        <taxon>Lepeophtheirus</taxon>
    </lineage>
</organism>
<evidence type="ECO:0000256" key="3">
    <source>
        <dbReference type="ARBA" id="ARBA00022490"/>
    </source>
</evidence>
<dbReference type="SMART" id="SM00360">
    <property type="entry name" value="RRM"/>
    <property type="match status" value="1"/>
</dbReference>
<evidence type="ECO:0000256" key="4">
    <source>
        <dbReference type="ARBA" id="ARBA00022664"/>
    </source>
</evidence>
<evidence type="ECO:0000256" key="1">
    <source>
        <dbReference type="ARBA" id="ARBA00004123"/>
    </source>
</evidence>
<dbReference type="GO" id="GO:0005737">
    <property type="term" value="C:cytoplasm"/>
    <property type="evidence" value="ECO:0007669"/>
    <property type="project" value="UniProtKB-SubCell"/>
</dbReference>
<dbReference type="GO" id="GO:0003729">
    <property type="term" value="F:mRNA binding"/>
    <property type="evidence" value="ECO:0007669"/>
    <property type="project" value="TreeGrafter"/>
</dbReference>
<evidence type="ECO:0000256" key="8">
    <source>
        <dbReference type="PROSITE-ProRule" id="PRU00176"/>
    </source>
</evidence>
<feature type="region of interest" description="Disordered" evidence="9">
    <location>
        <begin position="37"/>
        <end position="89"/>
    </location>
</feature>
<dbReference type="GO" id="GO:0007399">
    <property type="term" value="P:nervous system development"/>
    <property type="evidence" value="ECO:0007669"/>
    <property type="project" value="InterPro"/>
</dbReference>
<dbReference type="AlphaFoldDB" id="A0A0K2T5T1"/>
<dbReference type="EMBL" id="HACA01003455">
    <property type="protein sequence ID" value="CDW20816.1"/>
    <property type="molecule type" value="Transcribed_RNA"/>
</dbReference>
<protein>
    <submittedName>
        <fullName evidence="11">RNA binding protein fox1 homolog 2like [Bombus impatiens]</fullName>
    </submittedName>
</protein>
<dbReference type="Gene3D" id="3.30.70.330">
    <property type="match status" value="1"/>
</dbReference>
<name>A0A0K2T5T1_LEPSM</name>
<feature type="non-terminal residue" evidence="11">
    <location>
        <position position="529"/>
    </location>
</feature>
<keyword evidence="6" id="KW-0508">mRNA splicing</keyword>
<dbReference type="PANTHER" id="PTHR15597:SF22">
    <property type="entry name" value="RNA-BINDING FOX PROTEIN 1, ISOFORM H"/>
    <property type="match status" value="1"/>
</dbReference>
<evidence type="ECO:0000313" key="11">
    <source>
        <dbReference type="EMBL" id="CDW20816.1"/>
    </source>
</evidence>
<evidence type="ECO:0000256" key="6">
    <source>
        <dbReference type="ARBA" id="ARBA00023187"/>
    </source>
</evidence>
<dbReference type="GO" id="GO:0006397">
    <property type="term" value="P:mRNA processing"/>
    <property type="evidence" value="ECO:0007669"/>
    <property type="project" value="UniProtKB-KW"/>
</dbReference>
<evidence type="ECO:0000259" key="10">
    <source>
        <dbReference type="PROSITE" id="PS50102"/>
    </source>
</evidence>
<dbReference type="InterPro" id="IPR034237">
    <property type="entry name" value="FOX1_RRM"/>
</dbReference>
<dbReference type="InterPro" id="IPR012677">
    <property type="entry name" value="Nucleotide-bd_a/b_plait_sf"/>
</dbReference>